<name>A0A4Z1BTI5_9GAMM</name>
<organism evidence="1 2">
    <name type="scientific">Marinobacter confluentis</name>
    <dbReference type="NCBI Taxonomy" id="1697557"/>
    <lineage>
        <taxon>Bacteria</taxon>
        <taxon>Pseudomonadati</taxon>
        <taxon>Pseudomonadota</taxon>
        <taxon>Gammaproteobacteria</taxon>
        <taxon>Pseudomonadales</taxon>
        <taxon>Marinobacteraceae</taxon>
        <taxon>Marinobacter</taxon>
    </lineage>
</organism>
<dbReference type="Proteomes" id="UP000298325">
    <property type="component" value="Unassembled WGS sequence"/>
</dbReference>
<evidence type="ECO:0000313" key="2">
    <source>
        <dbReference type="Proteomes" id="UP000298325"/>
    </source>
</evidence>
<dbReference type="EMBL" id="SRPF01000002">
    <property type="protein sequence ID" value="TGN40519.1"/>
    <property type="molecule type" value="Genomic_DNA"/>
</dbReference>
<gene>
    <name evidence="1" type="ORF">E5Q11_09660</name>
</gene>
<protein>
    <submittedName>
        <fullName evidence="1">Uncharacterized protein</fullName>
    </submittedName>
</protein>
<dbReference type="OrthoDB" id="6223341at2"/>
<comment type="caution">
    <text evidence="1">The sequence shown here is derived from an EMBL/GenBank/DDBJ whole genome shotgun (WGS) entry which is preliminary data.</text>
</comment>
<proteinExistence type="predicted"/>
<dbReference type="RefSeq" id="WP_135803181.1">
    <property type="nucleotide sequence ID" value="NZ_SRPF01000002.1"/>
</dbReference>
<dbReference type="PROSITE" id="PS51257">
    <property type="entry name" value="PROKAR_LIPOPROTEIN"/>
    <property type="match status" value="1"/>
</dbReference>
<accession>A0A4Z1BTI5</accession>
<evidence type="ECO:0000313" key="1">
    <source>
        <dbReference type="EMBL" id="TGN40519.1"/>
    </source>
</evidence>
<sequence length="1281" mass="135591">MIRQHTRRLWLLLYAVAAALVLTGCGGGGGGGSSSSSTPQETSSVSGTAAAGAPLVGFVGARDNAGETATANINADGSFELPLDGLSPPVLIYASGIAGGNAYQLLSVVFDDEVNGTVNITPITDLIVGNAVGGDPLTFFNNPDFTQLTQTRVEEAETALKARLKPLFDGVGVDEDFDLRNTPFNADRSGFDAALDVIDIQIDSATNTATITNRINPTQTIQNNFTQPEVETDPIVVDETELSDGVTTLQALDTLATAFAAALDAQDGTALEALVTADYLNNGEDISGLQDRLFGSDPGIEDAGELADEIRNWSLADLDTEAGTAQLNIGAAQGPWNVVRDTDSGDWQIQGNQLQFFAFVEPTHVVQSGAETPEVTAIGTLIYAGFPADTLTASPSFVSVTSGDLPILEGNLTLNSSLGRYEEFAVLEPNAIASGDQVTFNWNGEAQATYTIRRGTPDLSNGAPEITSQSADLDADTYTFEWTLPPGYDSVSVRNNFTGQTTGGEGNGFTGNPLNNEATSFTGELPAAFVPSEGDELRIIARDPFGVFVSTRLANPFADQVPPPMAEDALIGSWIARNPDRTDNAPWVQLTFLENGYYMHQELDLPFRPEEDTAGMTGLEFGQYQWDNQTGEVTNVSIVRDDNGEWGLSDLAGTNPDPLALVVDGDTLTAYNPDVGLTESTVFTRVPTNQSGIAGSWIIQDPADPTNTSVLTILEDNFYFLGTTQPADATGQPGLEFGTFTYDSATLVLNPTAVVDQNGEYGLSDPIQGFDYATVIDGFLIIDDGESFQLSEIAPGVTPSDGTVTVNYVSPDDETTPGPAVTGDFHYLRSSVGIESSRLSNPPSVFQVHFAHEGANIVDNTDGTGTLSWTDLCIGDLLIDSGASEDGRDAVFDSVSECLGISGNFDLSFTDTGLFAAVPGNTLIDPEDGSQIINGATEIDFRALDAERSLFIANEANTFQYEESNGSFTDGRDMNTHVLSKKDPALTADALAGDWGFVTLRINQTTDPIDDTVLVANFMDYGAGALNITVDATGNATLTDELQLLLLQGLKPLQDEGVSIDPIMEENGLSDSLGAFSIAADGTLSLLNGEVGGFASQGADVMTLALPNPFTPYTVQTKESSLLTGVKLDPNFQAADLAGKSYDVILKGYFAGQNYFETDIWLPGATLAFDASGGATSQRGLTFAFTNFGLDTDVFDTTRQSANLDPNTWTYQVDTTTGLIRMESPNYTYSGGGTGFGEQVGYSSADNRLLVLVSRFYDNSGGTPMGPGGTYIAYAICNNCN</sequence>
<reference evidence="1 2" key="1">
    <citation type="submission" date="2019-04" db="EMBL/GenBank/DDBJ databases">
        <authorList>
            <person name="Park S."/>
            <person name="Yoon J.-H."/>
        </authorList>
    </citation>
    <scope>NUCLEOTIDE SEQUENCE [LARGE SCALE GENOMIC DNA]</scope>
    <source>
        <strain evidence="1 2">HJM-18</strain>
    </source>
</reference>
<keyword evidence="2" id="KW-1185">Reference proteome</keyword>